<dbReference type="HOGENOM" id="CLU_051286_1_0_1"/>
<dbReference type="InterPro" id="IPR031751">
    <property type="entry name" value="DUF4735"/>
</dbReference>
<evidence type="ECO:0000256" key="2">
    <source>
        <dbReference type="SAM" id="SignalP"/>
    </source>
</evidence>
<keyword evidence="2" id="KW-0732">Signal</keyword>
<dbReference type="GO" id="GO:0016020">
    <property type="term" value="C:membrane"/>
    <property type="evidence" value="ECO:0000318"/>
    <property type="project" value="GO_Central"/>
</dbReference>
<feature type="region of interest" description="Disordered" evidence="1">
    <location>
        <begin position="334"/>
        <end position="356"/>
    </location>
</feature>
<dbReference type="AlphaFoldDB" id="F7CBD8"/>
<feature type="chain" id="PRO_5003355177" evidence="2">
    <location>
        <begin position="23"/>
        <end position="356"/>
    </location>
</feature>
<dbReference type="PANTHER" id="PTHR33539:SF1">
    <property type="entry name" value="UPF0764 PROTEIN C16ORF89"/>
    <property type="match status" value="1"/>
</dbReference>
<reference evidence="3" key="3">
    <citation type="submission" date="2025-09" db="UniProtKB">
        <authorList>
            <consortium name="Ensembl"/>
        </authorList>
    </citation>
    <scope>IDENTIFICATION</scope>
    <source>
        <strain evidence="3">Glennie</strain>
    </source>
</reference>
<dbReference type="InParanoid" id="F7CBD8"/>
<evidence type="ECO:0000256" key="1">
    <source>
        <dbReference type="SAM" id="MobiDB-lite"/>
    </source>
</evidence>
<dbReference type="KEGG" id="oaa:100079571"/>
<dbReference type="STRING" id="9258.ENSOANP00000025668"/>
<evidence type="ECO:0000313" key="3">
    <source>
        <dbReference type="Ensembl" id="ENSOANP00000025668.2"/>
    </source>
</evidence>
<dbReference type="eggNOG" id="ENOG502RBYN">
    <property type="taxonomic scope" value="Eukaryota"/>
</dbReference>
<dbReference type="GeneTree" id="ENSGT00390000013433"/>
<dbReference type="PANTHER" id="PTHR33539">
    <property type="entry name" value="UPF0764 PROTEIN C16ORF89"/>
    <property type="match status" value="1"/>
</dbReference>
<dbReference type="FunCoup" id="F7CBD8">
    <property type="interactions" value="47"/>
</dbReference>
<dbReference type="OMA" id="MTRPGCS"/>
<dbReference type="GO" id="GO:0042803">
    <property type="term" value="F:protein homodimerization activity"/>
    <property type="evidence" value="ECO:0007669"/>
    <property type="project" value="Ensembl"/>
</dbReference>
<accession>F7CBD8</accession>
<reference evidence="3 4" key="1">
    <citation type="journal article" date="2008" name="Nature">
        <title>Genome analysis of the platypus reveals unique signatures of evolution.</title>
        <authorList>
            <person name="Warren W.C."/>
            <person name="Hillier L.W."/>
            <person name="Marshall Graves J.A."/>
            <person name="Birney E."/>
            <person name="Ponting C.P."/>
            <person name="Grutzner F."/>
            <person name="Belov K."/>
            <person name="Miller W."/>
            <person name="Clarke L."/>
            <person name="Chinwalla A.T."/>
            <person name="Yang S.P."/>
            <person name="Heger A."/>
            <person name="Locke D.P."/>
            <person name="Miethke P."/>
            <person name="Waters P.D."/>
            <person name="Veyrunes F."/>
            <person name="Fulton L."/>
            <person name="Fulton B."/>
            <person name="Graves T."/>
            <person name="Wallis J."/>
            <person name="Puente X.S."/>
            <person name="Lopez-Otin C."/>
            <person name="Ordonez G.R."/>
            <person name="Eichler E.E."/>
            <person name="Chen L."/>
            <person name="Cheng Z."/>
            <person name="Deakin J.E."/>
            <person name="Alsop A."/>
            <person name="Thompson K."/>
            <person name="Kirby P."/>
            <person name="Papenfuss A.T."/>
            <person name="Wakefield M.J."/>
            <person name="Olender T."/>
            <person name="Lancet D."/>
            <person name="Huttley G.A."/>
            <person name="Smit A.F."/>
            <person name="Pask A."/>
            <person name="Temple-Smith P."/>
            <person name="Batzer M.A."/>
            <person name="Walker J.A."/>
            <person name="Konkel M.K."/>
            <person name="Harris R.S."/>
            <person name="Whittington C.M."/>
            <person name="Wong E.S."/>
            <person name="Gemmell N.J."/>
            <person name="Buschiazzo E."/>
            <person name="Vargas Jentzsch I.M."/>
            <person name="Merkel A."/>
            <person name="Schmitz J."/>
            <person name="Zemann A."/>
            <person name="Churakov G."/>
            <person name="Kriegs J.O."/>
            <person name="Brosius J."/>
            <person name="Murchison E.P."/>
            <person name="Sachidanandam R."/>
            <person name="Smith C."/>
            <person name="Hannon G.J."/>
            <person name="Tsend-Ayush E."/>
            <person name="McMillan D."/>
            <person name="Attenborough R."/>
            <person name="Rens W."/>
            <person name="Ferguson-Smith M."/>
            <person name="Lefevre C.M."/>
            <person name="Sharp J.A."/>
            <person name="Nicholas K.R."/>
            <person name="Ray D.A."/>
            <person name="Kube M."/>
            <person name="Reinhardt R."/>
            <person name="Pringle T.H."/>
            <person name="Taylor J."/>
            <person name="Jones R.C."/>
            <person name="Nixon B."/>
            <person name="Dacheux J.L."/>
            <person name="Niwa H."/>
            <person name="Sekita Y."/>
            <person name="Huang X."/>
            <person name="Stark A."/>
            <person name="Kheradpour P."/>
            <person name="Kellis M."/>
            <person name="Flicek P."/>
            <person name="Chen Y."/>
            <person name="Webber C."/>
            <person name="Hardison R."/>
            <person name="Nelson J."/>
            <person name="Hallsworth-Pepin K."/>
            <person name="Delehaunty K."/>
            <person name="Markovic C."/>
            <person name="Minx P."/>
            <person name="Feng Y."/>
            <person name="Kremitzki C."/>
            <person name="Mitreva M."/>
            <person name="Glasscock J."/>
            <person name="Wylie T."/>
            <person name="Wohldmann P."/>
            <person name="Thiru P."/>
            <person name="Nhan M.N."/>
            <person name="Pohl C.S."/>
            <person name="Smith S.M."/>
            <person name="Hou S."/>
            <person name="Nefedov M."/>
            <person name="de Jong P.J."/>
            <person name="Renfree M.B."/>
            <person name="Mardis E.R."/>
            <person name="Wilson R.K."/>
        </authorList>
    </citation>
    <scope>NUCLEOTIDE SEQUENCE [LARGE SCALE GENOMIC DNA]</scope>
    <source>
        <strain evidence="3 4">Glennie</strain>
    </source>
</reference>
<proteinExistence type="predicted"/>
<feature type="compositionally biased region" description="Polar residues" evidence="1">
    <location>
        <begin position="339"/>
        <end position="356"/>
    </location>
</feature>
<dbReference type="Bgee" id="ENSOANG00000020202">
    <property type="expression patterns" value="Expressed in ovary and 6 other cell types or tissues"/>
</dbReference>
<name>F7CBD8_ORNAN</name>
<dbReference type="Pfam" id="PF15882">
    <property type="entry name" value="DUF4735"/>
    <property type="match status" value="1"/>
</dbReference>
<dbReference type="GO" id="GO:0005829">
    <property type="term" value="C:cytosol"/>
    <property type="evidence" value="ECO:0000318"/>
    <property type="project" value="GO_Central"/>
</dbReference>
<protein>
    <submittedName>
        <fullName evidence="3">Chromosome 16 open reading frame 89</fullName>
    </submittedName>
</protein>
<reference evidence="3" key="2">
    <citation type="submission" date="2025-08" db="UniProtKB">
        <authorList>
            <consortium name="Ensembl"/>
        </authorList>
    </citation>
    <scope>IDENTIFICATION</scope>
    <source>
        <strain evidence="3">Glennie</strain>
    </source>
</reference>
<evidence type="ECO:0000313" key="4">
    <source>
        <dbReference type="Proteomes" id="UP000002279"/>
    </source>
</evidence>
<keyword evidence="4" id="KW-1185">Reference proteome</keyword>
<dbReference type="OrthoDB" id="5949187at2759"/>
<organism evidence="3 4">
    <name type="scientific">Ornithorhynchus anatinus</name>
    <name type="common">Duckbill platypus</name>
    <dbReference type="NCBI Taxonomy" id="9258"/>
    <lineage>
        <taxon>Eukaryota</taxon>
        <taxon>Metazoa</taxon>
        <taxon>Chordata</taxon>
        <taxon>Craniata</taxon>
        <taxon>Vertebrata</taxon>
        <taxon>Euteleostomi</taxon>
        <taxon>Mammalia</taxon>
        <taxon>Monotremata</taxon>
        <taxon>Ornithorhynchidae</taxon>
        <taxon>Ornithorhynchus</taxon>
    </lineage>
</organism>
<dbReference type="Ensembl" id="ENSOANT00000029472.3">
    <property type="protein sequence ID" value="ENSOANP00000025668.2"/>
    <property type="gene ID" value="ENSOANG00000020202.3"/>
</dbReference>
<feature type="signal peptide" evidence="2">
    <location>
        <begin position="1"/>
        <end position="22"/>
    </location>
</feature>
<sequence length="356" mass="40369">MAVLGLLLLLLLFLQQPEWIESKDDRAVILSAMEKATVFMKKRHRELNLDGVLGFRILEAQLKGVEDKWDLNPAMQSLKLRTEKISTKLSSLITSAIYFLELQDSNYLKKFNQTLQSGFWKLSHSWDHTNITTVDNYLKKSDSFSEELSDSCMSFLLGTWQEDGKPCIVTDTCRDLMTQPGTQGYMLSHQLLYFMLAEMKGCSDDLFLSGQYYKNNLCANMMKVNLAIENAGFQVPDRDLFMENIMFCGICGFSDFYKPHWLEIILTWQRPEGCFGKPHMNSSPITTVGRNEQQFLRRVKRRDKGFADGCSSHNTAVAVGALGGFLYHLADPSHAGTEPSESFTPSGQQLKRSSTA</sequence>
<dbReference type="Proteomes" id="UP000002279">
    <property type="component" value="Chromosome 2"/>
</dbReference>
<gene>
    <name evidence="3" type="primary">C16orf89</name>
</gene>